<evidence type="ECO:0000259" key="1">
    <source>
        <dbReference type="PROSITE" id="PS51154"/>
    </source>
</evidence>
<evidence type="ECO:0000313" key="3">
    <source>
        <dbReference type="Proteomes" id="UP001183648"/>
    </source>
</evidence>
<comment type="caution">
    <text evidence="2">The sequence shown here is derived from an EMBL/GenBank/DDBJ whole genome shotgun (WGS) entry which is preliminary data.</text>
</comment>
<name>A0ABU2BWQ0_9ACTN</name>
<dbReference type="SMART" id="SM00506">
    <property type="entry name" value="A1pp"/>
    <property type="match status" value="1"/>
</dbReference>
<dbReference type="PANTHER" id="PTHR11106:SF27">
    <property type="entry name" value="MACRO DOMAIN-CONTAINING PROTEIN"/>
    <property type="match status" value="1"/>
</dbReference>
<feature type="domain" description="Macro" evidence="1">
    <location>
        <begin position="1"/>
        <end position="173"/>
    </location>
</feature>
<organism evidence="2 3">
    <name type="scientific">Nocardioides marmoribigeumensis</name>
    <dbReference type="NCBI Taxonomy" id="433649"/>
    <lineage>
        <taxon>Bacteria</taxon>
        <taxon>Bacillati</taxon>
        <taxon>Actinomycetota</taxon>
        <taxon>Actinomycetes</taxon>
        <taxon>Propionibacteriales</taxon>
        <taxon>Nocardioidaceae</taxon>
        <taxon>Nocardioides</taxon>
    </lineage>
</organism>
<protein>
    <submittedName>
        <fullName evidence="2">O-acetyl-ADP-ribose deacetylase (Regulator of RNase III)</fullName>
    </submittedName>
</protein>
<dbReference type="InterPro" id="IPR043472">
    <property type="entry name" value="Macro_dom-like"/>
</dbReference>
<sequence>MDFEVVTADITTLEADAIVNAANNRMRGGGGVDGAIHRAAGRGLLRECEERFPRGLATGDAGWTTGHDLPARWVIHVVGPVYDGRGGNRGQLVSCYANALAVGEALMEQHGLEQITIAFPLVSAGVYGWPKDDAVEAQVRTLAETPTRVTRSVLCAFDRRTAGLLEAAVQRVSRGG</sequence>
<dbReference type="RefSeq" id="WP_310300762.1">
    <property type="nucleotide sequence ID" value="NZ_BAAAPS010000008.1"/>
</dbReference>
<dbReference type="PROSITE" id="PS51154">
    <property type="entry name" value="MACRO"/>
    <property type="match status" value="1"/>
</dbReference>
<dbReference type="Proteomes" id="UP001183648">
    <property type="component" value="Unassembled WGS sequence"/>
</dbReference>
<dbReference type="EMBL" id="JAVDYG010000001">
    <property type="protein sequence ID" value="MDR7361969.1"/>
    <property type="molecule type" value="Genomic_DNA"/>
</dbReference>
<proteinExistence type="predicted"/>
<dbReference type="PANTHER" id="PTHR11106">
    <property type="entry name" value="GANGLIOSIDE INDUCED DIFFERENTIATION ASSOCIATED PROTEIN 2-RELATED"/>
    <property type="match status" value="1"/>
</dbReference>
<gene>
    <name evidence="2" type="ORF">J2S63_001522</name>
</gene>
<dbReference type="Pfam" id="PF01661">
    <property type="entry name" value="Macro"/>
    <property type="match status" value="1"/>
</dbReference>
<dbReference type="SUPFAM" id="SSF52949">
    <property type="entry name" value="Macro domain-like"/>
    <property type="match status" value="1"/>
</dbReference>
<reference evidence="2 3" key="1">
    <citation type="submission" date="2023-07" db="EMBL/GenBank/DDBJ databases">
        <title>Sequencing the genomes of 1000 actinobacteria strains.</title>
        <authorList>
            <person name="Klenk H.-P."/>
        </authorList>
    </citation>
    <scope>NUCLEOTIDE SEQUENCE [LARGE SCALE GENOMIC DNA]</scope>
    <source>
        <strain evidence="2 3">DSM 19426</strain>
    </source>
</reference>
<dbReference type="Gene3D" id="3.40.220.10">
    <property type="entry name" value="Leucine Aminopeptidase, subunit E, domain 1"/>
    <property type="match status" value="1"/>
</dbReference>
<dbReference type="InterPro" id="IPR002589">
    <property type="entry name" value="Macro_dom"/>
</dbReference>
<keyword evidence="3" id="KW-1185">Reference proteome</keyword>
<evidence type="ECO:0000313" key="2">
    <source>
        <dbReference type="EMBL" id="MDR7361969.1"/>
    </source>
</evidence>
<accession>A0ABU2BWQ0</accession>